<evidence type="ECO:0000313" key="14">
    <source>
        <dbReference type="Proteomes" id="UP000012081"/>
    </source>
</evidence>
<dbReference type="PROSITE" id="PS50113">
    <property type="entry name" value="PAC"/>
    <property type="match status" value="2"/>
</dbReference>
<evidence type="ECO:0000256" key="7">
    <source>
        <dbReference type="ARBA" id="ARBA00022840"/>
    </source>
</evidence>
<dbReference type="InterPro" id="IPR005467">
    <property type="entry name" value="His_kinase_dom"/>
</dbReference>
<evidence type="ECO:0000256" key="8">
    <source>
        <dbReference type="ARBA" id="ARBA00022969"/>
    </source>
</evidence>
<accession>M8DK91</accession>
<comment type="catalytic activity">
    <reaction evidence="1">
        <text>ATP + protein L-histidine = ADP + protein N-phospho-L-histidine.</text>
        <dbReference type="EC" id="2.7.13.3"/>
    </reaction>
</comment>
<evidence type="ECO:0000313" key="13">
    <source>
        <dbReference type="EMBL" id="EMT54013.1"/>
    </source>
</evidence>
<protein>
    <recommendedName>
        <fullName evidence="2">histidine kinase</fullName>
        <ecNumber evidence="2">2.7.13.3</ecNumber>
    </recommendedName>
</protein>
<feature type="domain" description="Histidine kinase" evidence="10">
    <location>
        <begin position="273"/>
        <end position="476"/>
    </location>
</feature>
<dbReference type="InterPro" id="IPR035965">
    <property type="entry name" value="PAS-like_dom_sf"/>
</dbReference>
<dbReference type="SMART" id="SM00091">
    <property type="entry name" value="PAS"/>
    <property type="match status" value="1"/>
</dbReference>
<feature type="domain" description="PAS" evidence="11">
    <location>
        <begin position="138"/>
        <end position="182"/>
    </location>
</feature>
<evidence type="ECO:0000259" key="10">
    <source>
        <dbReference type="PROSITE" id="PS50109"/>
    </source>
</evidence>
<dbReference type="InterPro" id="IPR000700">
    <property type="entry name" value="PAS-assoc_C"/>
</dbReference>
<dbReference type="FunFam" id="1.10.287.130:FF:000040">
    <property type="entry name" value="PAS domain-containing sensor histidine kinase"/>
    <property type="match status" value="1"/>
</dbReference>
<dbReference type="CDD" id="cd00130">
    <property type="entry name" value="PAS"/>
    <property type="match status" value="1"/>
</dbReference>
<dbReference type="GO" id="GO:0030435">
    <property type="term" value="P:sporulation resulting in formation of a cellular spore"/>
    <property type="evidence" value="ECO:0007669"/>
    <property type="project" value="UniProtKB-KW"/>
</dbReference>
<dbReference type="InterPro" id="IPR036890">
    <property type="entry name" value="HATPase_C_sf"/>
</dbReference>
<evidence type="ECO:0000256" key="4">
    <source>
        <dbReference type="ARBA" id="ARBA00022679"/>
    </source>
</evidence>
<dbReference type="CDD" id="cd00075">
    <property type="entry name" value="HATPase"/>
    <property type="match status" value="1"/>
</dbReference>
<keyword evidence="6 13" id="KW-0418">Kinase</keyword>
<dbReference type="SMART" id="SM00387">
    <property type="entry name" value="HATPase_c"/>
    <property type="match status" value="1"/>
</dbReference>
<dbReference type="Pfam" id="PF00512">
    <property type="entry name" value="HisKA"/>
    <property type="match status" value="1"/>
</dbReference>
<dbReference type="InterPro" id="IPR036097">
    <property type="entry name" value="HisK_dim/P_sf"/>
</dbReference>
<dbReference type="STRING" id="1300222.I532_00365"/>
<dbReference type="Gene3D" id="3.30.450.20">
    <property type="entry name" value="PAS domain"/>
    <property type="match status" value="2"/>
</dbReference>
<dbReference type="GO" id="GO:0000155">
    <property type="term" value="F:phosphorelay sensor kinase activity"/>
    <property type="evidence" value="ECO:0007669"/>
    <property type="project" value="InterPro"/>
</dbReference>
<reference evidence="13 14" key="1">
    <citation type="submission" date="2013-03" db="EMBL/GenBank/DDBJ databases">
        <title>Assembly of a new bacterial strain Brevibacillus borstelensis AK1.</title>
        <authorList>
            <person name="Rajan I."/>
            <person name="PoliReddy D."/>
            <person name="Sugumar T."/>
            <person name="Rathinam K."/>
            <person name="Alqarawi S."/>
            <person name="Khalil A.B."/>
            <person name="Sivakumar N."/>
        </authorList>
    </citation>
    <scope>NUCLEOTIDE SEQUENCE [LARGE SCALE GENOMIC DNA]</scope>
    <source>
        <strain evidence="13 14">AK1</strain>
    </source>
</reference>
<feature type="domain" description="PAC" evidence="12">
    <location>
        <begin position="210"/>
        <end position="260"/>
    </location>
</feature>
<evidence type="ECO:0000256" key="5">
    <source>
        <dbReference type="ARBA" id="ARBA00022741"/>
    </source>
</evidence>
<dbReference type="PROSITE" id="PS50109">
    <property type="entry name" value="HIS_KIN"/>
    <property type="match status" value="1"/>
</dbReference>
<dbReference type="InterPro" id="IPR000014">
    <property type="entry name" value="PAS"/>
</dbReference>
<proteinExistence type="predicted"/>
<dbReference type="CDD" id="cd00082">
    <property type="entry name" value="HisKA"/>
    <property type="match status" value="1"/>
</dbReference>
<dbReference type="SUPFAM" id="SSF47384">
    <property type="entry name" value="Homodimeric domain of signal transducing histidine kinase"/>
    <property type="match status" value="1"/>
</dbReference>
<dbReference type="EC" id="2.7.13.3" evidence="2"/>
<dbReference type="PANTHER" id="PTHR43065">
    <property type="entry name" value="SENSOR HISTIDINE KINASE"/>
    <property type="match status" value="1"/>
</dbReference>
<dbReference type="RefSeq" id="WP_003385676.1">
    <property type="nucleotide sequence ID" value="NZ_APBN01000001.1"/>
</dbReference>
<dbReference type="Gene3D" id="1.10.287.130">
    <property type="match status" value="1"/>
</dbReference>
<dbReference type="PANTHER" id="PTHR43065:SF34">
    <property type="entry name" value="SPORULATION KINASE A"/>
    <property type="match status" value="1"/>
</dbReference>
<organism evidence="13 14">
    <name type="scientific">Brevibacillus borstelensis AK1</name>
    <dbReference type="NCBI Taxonomy" id="1300222"/>
    <lineage>
        <taxon>Bacteria</taxon>
        <taxon>Bacillati</taxon>
        <taxon>Bacillota</taxon>
        <taxon>Bacilli</taxon>
        <taxon>Bacillales</taxon>
        <taxon>Paenibacillaceae</taxon>
        <taxon>Brevibacillus</taxon>
    </lineage>
</organism>
<dbReference type="Pfam" id="PF13426">
    <property type="entry name" value="PAS_9"/>
    <property type="match status" value="1"/>
</dbReference>
<dbReference type="PATRIC" id="fig|1300222.3.peg.76"/>
<dbReference type="GO" id="GO:0005524">
    <property type="term" value="F:ATP binding"/>
    <property type="evidence" value="ECO:0007669"/>
    <property type="project" value="UniProtKB-KW"/>
</dbReference>
<evidence type="ECO:0000256" key="3">
    <source>
        <dbReference type="ARBA" id="ARBA00022553"/>
    </source>
</evidence>
<dbReference type="OrthoDB" id="9815750at2"/>
<feature type="domain" description="PAC" evidence="12">
    <location>
        <begin position="84"/>
        <end position="137"/>
    </location>
</feature>
<dbReference type="InterPro" id="IPR003661">
    <property type="entry name" value="HisK_dim/P_dom"/>
</dbReference>
<keyword evidence="3" id="KW-0597">Phosphoprotein</keyword>
<dbReference type="PRINTS" id="PR00344">
    <property type="entry name" value="BCTRLSENSOR"/>
</dbReference>
<keyword evidence="9" id="KW-0902">Two-component regulatory system</keyword>
<gene>
    <name evidence="13" type="ORF">I532_00365</name>
</gene>
<dbReference type="SMART" id="SM00388">
    <property type="entry name" value="HisKA"/>
    <property type="match status" value="1"/>
</dbReference>
<evidence type="ECO:0000259" key="11">
    <source>
        <dbReference type="PROSITE" id="PS50112"/>
    </source>
</evidence>
<dbReference type="Pfam" id="PF02518">
    <property type="entry name" value="HATPase_c"/>
    <property type="match status" value="1"/>
</dbReference>
<dbReference type="PROSITE" id="PS50112">
    <property type="entry name" value="PAS"/>
    <property type="match status" value="1"/>
</dbReference>
<dbReference type="InterPro" id="IPR003594">
    <property type="entry name" value="HATPase_dom"/>
</dbReference>
<evidence type="ECO:0000256" key="6">
    <source>
        <dbReference type="ARBA" id="ARBA00022777"/>
    </source>
</evidence>
<dbReference type="Gene3D" id="3.30.565.10">
    <property type="entry name" value="Histidine kinase-like ATPase, C-terminal domain"/>
    <property type="match status" value="1"/>
</dbReference>
<dbReference type="NCBIfam" id="TIGR00229">
    <property type="entry name" value="sensory_box"/>
    <property type="match status" value="1"/>
</dbReference>
<dbReference type="SUPFAM" id="SSF55785">
    <property type="entry name" value="PYP-like sensor domain (PAS domain)"/>
    <property type="match status" value="2"/>
</dbReference>
<evidence type="ECO:0000256" key="9">
    <source>
        <dbReference type="ARBA" id="ARBA00023012"/>
    </source>
</evidence>
<dbReference type="InterPro" id="IPR004358">
    <property type="entry name" value="Sig_transdc_His_kin-like_C"/>
</dbReference>
<keyword evidence="4" id="KW-0808">Transferase</keyword>
<evidence type="ECO:0000256" key="1">
    <source>
        <dbReference type="ARBA" id="ARBA00000085"/>
    </source>
</evidence>
<keyword evidence="7" id="KW-0067">ATP-binding</keyword>
<keyword evidence="5" id="KW-0547">Nucleotide-binding</keyword>
<sequence>MQAQERDGKQAIDLYRDELRRTIQNVHNLIFKYKRGEDGSFIFTLSEGKLARDFGLTTESIGQKKLQEILLTCNEEKILPLYERAYAGQIVEYEASIGDRIFTTTLAPITDSGDVVEVVGSLTEITERKQMERELKETEELYRSLVEDTLVGVYIAYVNEPGFVYVNPYMADMFGYTQEELMKLGMDEVILPVETADETTNSHKDTSHSMRYPFRGLRKDGSTVELEVLQKTTVYKGLPAVIGILLDVTERKQAEEMLRKSEMLSIIGQLAAGVAHEIRNPLTSLKGFLHLLQSRYEDKPKYYDIMLSELNRIEHIVSEFLVLAKPHNVVFNLHDIRPMLEQIILLAETHAIMHDVQIVTKYDADLPPVRCEENQLKQVFLNLLKNAIEAMPDGGEVHVEVEREDNVVVVRFRDHGCGIPEDRLPKLGEPFFTTKEKGTGLGLMVSYKIINSLGGKITVKSKEREGSTFEVRLPVV</sequence>
<name>M8DK91_9BACL</name>
<keyword evidence="8" id="KW-0749">Sporulation</keyword>
<dbReference type="Proteomes" id="UP000012081">
    <property type="component" value="Unassembled WGS sequence"/>
</dbReference>
<dbReference type="AlphaFoldDB" id="M8DK91"/>
<dbReference type="EMBL" id="APBN01000001">
    <property type="protein sequence ID" value="EMT54013.1"/>
    <property type="molecule type" value="Genomic_DNA"/>
</dbReference>
<keyword evidence="14" id="KW-1185">Reference proteome</keyword>
<evidence type="ECO:0000256" key="2">
    <source>
        <dbReference type="ARBA" id="ARBA00012438"/>
    </source>
</evidence>
<dbReference type="SUPFAM" id="SSF55874">
    <property type="entry name" value="ATPase domain of HSP90 chaperone/DNA topoisomerase II/histidine kinase"/>
    <property type="match status" value="1"/>
</dbReference>
<evidence type="ECO:0000259" key="12">
    <source>
        <dbReference type="PROSITE" id="PS50113"/>
    </source>
</evidence>
<comment type="caution">
    <text evidence="13">The sequence shown here is derived from an EMBL/GenBank/DDBJ whole genome shotgun (WGS) entry which is preliminary data.</text>
</comment>